<dbReference type="AlphaFoldDB" id="A0AAJ0EZQ1"/>
<dbReference type="GO" id="GO:0019239">
    <property type="term" value="F:deaminase activity"/>
    <property type="evidence" value="ECO:0007669"/>
    <property type="project" value="TreeGrafter"/>
</dbReference>
<dbReference type="GO" id="GO:0005829">
    <property type="term" value="C:cytosol"/>
    <property type="evidence" value="ECO:0007669"/>
    <property type="project" value="TreeGrafter"/>
</dbReference>
<evidence type="ECO:0000313" key="3">
    <source>
        <dbReference type="Proteomes" id="UP001224890"/>
    </source>
</evidence>
<gene>
    <name evidence="2" type="ORF">BDP55DRAFT_659347</name>
</gene>
<dbReference type="EMBL" id="JAHMHR010000014">
    <property type="protein sequence ID" value="KAK1687748.1"/>
    <property type="molecule type" value="Genomic_DNA"/>
</dbReference>
<dbReference type="GeneID" id="85459067"/>
<dbReference type="PROSITE" id="PS01094">
    <property type="entry name" value="UPF0076"/>
    <property type="match status" value="1"/>
</dbReference>
<dbReference type="Gene3D" id="3.30.1330.40">
    <property type="entry name" value="RutC-like"/>
    <property type="match status" value="1"/>
</dbReference>
<dbReference type="InterPro" id="IPR006175">
    <property type="entry name" value="YjgF/YER057c/UK114"/>
</dbReference>
<dbReference type="InterPro" id="IPR019897">
    <property type="entry name" value="RidA_CS"/>
</dbReference>
<accession>A0AAJ0EZQ1</accession>
<comment type="caution">
    <text evidence="2">The sequence shown here is derived from an EMBL/GenBank/DDBJ whole genome shotgun (WGS) entry which is preliminary data.</text>
</comment>
<protein>
    <submittedName>
        <fullName evidence="2">Endoribonuclease L-PSP</fullName>
    </submittedName>
</protein>
<sequence length="170" mass="18482">MVLSFPMSSLFRSVTRLSSRAAAIRSTPHIITKFHIQPFSVNAAKMSEQSIVFTKNAPAALGPYSQAIKTPTAIYCSGQIPLTPEGTFVEGSVTDKTKQCISNLKAVLVEAGSSIEKVVKVNIFLADMGDFAEMNGEYEKWFTHKPARSCVAVKTLPKNVDVEIECIALP</sequence>
<evidence type="ECO:0000313" key="2">
    <source>
        <dbReference type="EMBL" id="KAK1687748.1"/>
    </source>
</evidence>
<dbReference type="Proteomes" id="UP001224890">
    <property type="component" value="Unassembled WGS sequence"/>
</dbReference>
<dbReference type="InterPro" id="IPR035959">
    <property type="entry name" value="RutC-like_sf"/>
</dbReference>
<dbReference type="CDD" id="cd00448">
    <property type="entry name" value="YjgF_YER057c_UK114_family"/>
    <property type="match status" value="1"/>
</dbReference>
<reference evidence="2" key="1">
    <citation type="submission" date="2021-06" db="EMBL/GenBank/DDBJ databases">
        <title>Comparative genomics, transcriptomics and evolutionary studies reveal genomic signatures of adaptation to plant cell wall in hemibiotrophic fungi.</title>
        <authorList>
            <consortium name="DOE Joint Genome Institute"/>
            <person name="Baroncelli R."/>
            <person name="Diaz J.F."/>
            <person name="Benocci T."/>
            <person name="Peng M."/>
            <person name="Battaglia E."/>
            <person name="Haridas S."/>
            <person name="Andreopoulos W."/>
            <person name="Labutti K."/>
            <person name="Pangilinan J."/>
            <person name="Floch G.L."/>
            <person name="Makela M.R."/>
            <person name="Henrissat B."/>
            <person name="Grigoriev I.V."/>
            <person name="Crouch J.A."/>
            <person name="De Vries R.P."/>
            <person name="Sukno S.A."/>
            <person name="Thon M.R."/>
        </authorList>
    </citation>
    <scope>NUCLEOTIDE SEQUENCE</scope>
    <source>
        <strain evidence="2">CBS 193.32</strain>
    </source>
</reference>
<evidence type="ECO:0000256" key="1">
    <source>
        <dbReference type="ARBA" id="ARBA00010552"/>
    </source>
</evidence>
<comment type="similarity">
    <text evidence="1">Belongs to the RutC family.</text>
</comment>
<dbReference type="PANTHER" id="PTHR11803:SF58">
    <property type="entry name" value="PROTEIN HMF1-RELATED"/>
    <property type="match status" value="1"/>
</dbReference>
<dbReference type="NCBIfam" id="TIGR00004">
    <property type="entry name" value="Rid family detoxifying hydrolase"/>
    <property type="match status" value="1"/>
</dbReference>
<keyword evidence="3" id="KW-1185">Reference proteome</keyword>
<dbReference type="GO" id="GO:0005739">
    <property type="term" value="C:mitochondrion"/>
    <property type="evidence" value="ECO:0007669"/>
    <property type="project" value="UniProtKB-ARBA"/>
</dbReference>
<dbReference type="FunFam" id="3.30.1330.40:FF:000001">
    <property type="entry name" value="L-PSP family endoribonuclease"/>
    <property type="match status" value="1"/>
</dbReference>
<dbReference type="RefSeq" id="XP_060431443.1">
    <property type="nucleotide sequence ID" value="XM_060574541.1"/>
</dbReference>
<dbReference type="InterPro" id="IPR006056">
    <property type="entry name" value="RidA"/>
</dbReference>
<dbReference type="PANTHER" id="PTHR11803">
    <property type="entry name" value="2-IMINOBUTANOATE/2-IMINOPROPANOATE DEAMINASE RIDA"/>
    <property type="match status" value="1"/>
</dbReference>
<dbReference type="SUPFAM" id="SSF55298">
    <property type="entry name" value="YjgF-like"/>
    <property type="match status" value="1"/>
</dbReference>
<proteinExistence type="inferred from homology"/>
<name>A0AAJ0EZQ1_9PEZI</name>
<organism evidence="2 3">
    <name type="scientific">Colletotrichum godetiae</name>
    <dbReference type="NCBI Taxonomy" id="1209918"/>
    <lineage>
        <taxon>Eukaryota</taxon>
        <taxon>Fungi</taxon>
        <taxon>Dikarya</taxon>
        <taxon>Ascomycota</taxon>
        <taxon>Pezizomycotina</taxon>
        <taxon>Sordariomycetes</taxon>
        <taxon>Hypocreomycetidae</taxon>
        <taxon>Glomerellales</taxon>
        <taxon>Glomerellaceae</taxon>
        <taxon>Colletotrichum</taxon>
        <taxon>Colletotrichum acutatum species complex</taxon>
    </lineage>
</organism>
<dbReference type="Pfam" id="PF01042">
    <property type="entry name" value="Ribonuc_L-PSP"/>
    <property type="match status" value="1"/>
</dbReference>